<gene>
    <name evidence="1" type="ORF">CRE_29103</name>
</gene>
<proteinExistence type="predicted"/>
<sequence length="85" mass="9905">MEEKSCGACEKEEGWSFTNGTAELPCYFESNHHPGLSPSSKARFCKPQTIARQKEKLWAWPTYPFVKPFRTKKMEKKMRSANLEF</sequence>
<evidence type="ECO:0000313" key="2">
    <source>
        <dbReference type="Proteomes" id="UP000008281"/>
    </source>
</evidence>
<dbReference type="AlphaFoldDB" id="E3N4J0"/>
<accession>E3N4J0</accession>
<reference evidence="1" key="1">
    <citation type="submission" date="2007-07" db="EMBL/GenBank/DDBJ databases">
        <title>PCAP assembly of the Caenorhabditis remanei genome.</title>
        <authorList>
            <consortium name="The Caenorhabditis remanei Sequencing Consortium"/>
            <person name="Wilson R.K."/>
        </authorList>
    </citation>
    <scope>NUCLEOTIDE SEQUENCE [LARGE SCALE GENOMIC DNA]</scope>
    <source>
        <strain evidence="1">PB4641</strain>
    </source>
</reference>
<dbReference type="EMBL" id="DS268526">
    <property type="protein sequence ID" value="EFO85541.1"/>
    <property type="molecule type" value="Genomic_DNA"/>
</dbReference>
<organism evidence="2">
    <name type="scientific">Caenorhabditis remanei</name>
    <name type="common">Caenorhabditis vulgaris</name>
    <dbReference type="NCBI Taxonomy" id="31234"/>
    <lineage>
        <taxon>Eukaryota</taxon>
        <taxon>Metazoa</taxon>
        <taxon>Ecdysozoa</taxon>
        <taxon>Nematoda</taxon>
        <taxon>Chromadorea</taxon>
        <taxon>Rhabditida</taxon>
        <taxon>Rhabditina</taxon>
        <taxon>Rhabditomorpha</taxon>
        <taxon>Rhabditoidea</taxon>
        <taxon>Rhabditidae</taxon>
        <taxon>Peloderinae</taxon>
        <taxon>Caenorhabditis</taxon>
    </lineage>
</organism>
<evidence type="ECO:0000313" key="1">
    <source>
        <dbReference type="EMBL" id="EFO85541.1"/>
    </source>
</evidence>
<name>E3N4J0_CAERE</name>
<dbReference type="HOGENOM" id="CLU_2514789_0_0_1"/>
<dbReference type="Proteomes" id="UP000008281">
    <property type="component" value="Unassembled WGS sequence"/>
</dbReference>
<keyword evidence="2" id="KW-1185">Reference proteome</keyword>
<protein>
    <submittedName>
        <fullName evidence="1">Uncharacterized protein</fullName>
    </submittedName>
</protein>
<dbReference type="InParanoid" id="E3N4J0"/>